<dbReference type="OrthoDB" id="2285447at2759"/>
<reference evidence="1" key="1">
    <citation type="submission" date="2020-12" db="EMBL/GenBank/DDBJ databases">
        <title>Metabolic potential, ecology and presence of endohyphal bacteria is reflected in genomic diversity of Mucoromycotina.</title>
        <authorList>
            <person name="Muszewska A."/>
            <person name="Okrasinska A."/>
            <person name="Steczkiewicz K."/>
            <person name="Drgas O."/>
            <person name="Orlowska M."/>
            <person name="Perlinska-Lenart U."/>
            <person name="Aleksandrzak-Piekarczyk T."/>
            <person name="Szatraj K."/>
            <person name="Zielenkiewicz U."/>
            <person name="Pilsyk S."/>
            <person name="Malc E."/>
            <person name="Mieczkowski P."/>
            <person name="Kruszewska J.S."/>
            <person name="Biernat P."/>
            <person name="Pawlowska J."/>
        </authorList>
    </citation>
    <scope>NUCLEOTIDE SEQUENCE</scope>
    <source>
        <strain evidence="1">WA0000017839</strain>
    </source>
</reference>
<dbReference type="EMBL" id="JAEPRD010000075">
    <property type="protein sequence ID" value="KAG2201098.1"/>
    <property type="molecule type" value="Genomic_DNA"/>
</dbReference>
<dbReference type="Proteomes" id="UP000603453">
    <property type="component" value="Unassembled WGS sequence"/>
</dbReference>
<protein>
    <submittedName>
        <fullName evidence="1">Uncharacterized protein</fullName>
    </submittedName>
</protein>
<sequence>MTKRRLDDSSFANVLRQKIKEDPIQKQQAAQNTFALLMKAQQPRTHRVIAEP</sequence>
<dbReference type="AlphaFoldDB" id="A0A8H7V2M4"/>
<comment type="caution">
    <text evidence="1">The sequence shown here is derived from an EMBL/GenBank/DDBJ whole genome shotgun (WGS) entry which is preliminary data.</text>
</comment>
<accession>A0A8H7V2M4</accession>
<proteinExistence type="predicted"/>
<evidence type="ECO:0000313" key="2">
    <source>
        <dbReference type="Proteomes" id="UP000603453"/>
    </source>
</evidence>
<feature type="non-terminal residue" evidence="1">
    <location>
        <position position="1"/>
    </location>
</feature>
<organism evidence="1 2">
    <name type="scientific">Mucor saturninus</name>
    <dbReference type="NCBI Taxonomy" id="64648"/>
    <lineage>
        <taxon>Eukaryota</taxon>
        <taxon>Fungi</taxon>
        <taxon>Fungi incertae sedis</taxon>
        <taxon>Mucoromycota</taxon>
        <taxon>Mucoromycotina</taxon>
        <taxon>Mucoromycetes</taxon>
        <taxon>Mucorales</taxon>
        <taxon>Mucorineae</taxon>
        <taxon>Mucoraceae</taxon>
        <taxon>Mucor</taxon>
    </lineage>
</organism>
<name>A0A8H7V2M4_9FUNG</name>
<gene>
    <name evidence="1" type="ORF">INT47_010850</name>
</gene>
<keyword evidence="2" id="KW-1185">Reference proteome</keyword>
<evidence type="ECO:0000313" key="1">
    <source>
        <dbReference type="EMBL" id="KAG2201098.1"/>
    </source>
</evidence>